<accession>A0A814P7Z2</accession>
<dbReference type="EMBL" id="CAJNOC010007561">
    <property type="protein sequence ID" value="CAF1101107.1"/>
    <property type="molecule type" value="Genomic_DNA"/>
</dbReference>
<reference evidence="1" key="1">
    <citation type="submission" date="2021-02" db="EMBL/GenBank/DDBJ databases">
        <authorList>
            <person name="Nowell W R."/>
        </authorList>
    </citation>
    <scope>NUCLEOTIDE SEQUENCE</scope>
    <source>
        <strain evidence="1">Ploen Becks lab</strain>
    </source>
</reference>
<sequence>MDRNVSECKCKEFLKCWLRTEKLEEVARMNECVLSVVNLISCPFCPQRFEANELEIHWLNWVGNRGRPCKLCEEHEDAGHDYRESAILIEKKPVKD</sequence>
<dbReference type="Proteomes" id="UP000663879">
    <property type="component" value="Unassembled WGS sequence"/>
</dbReference>
<protein>
    <submittedName>
        <fullName evidence="1">Uncharacterized protein</fullName>
    </submittedName>
</protein>
<evidence type="ECO:0000313" key="2">
    <source>
        <dbReference type="Proteomes" id="UP000663879"/>
    </source>
</evidence>
<dbReference type="AlphaFoldDB" id="A0A814P7Z2"/>
<gene>
    <name evidence="1" type="ORF">OXX778_LOCUS21153</name>
</gene>
<comment type="caution">
    <text evidence="1">The sequence shown here is derived from an EMBL/GenBank/DDBJ whole genome shotgun (WGS) entry which is preliminary data.</text>
</comment>
<evidence type="ECO:0000313" key="1">
    <source>
        <dbReference type="EMBL" id="CAF1101107.1"/>
    </source>
</evidence>
<keyword evidence="2" id="KW-1185">Reference proteome</keyword>
<organism evidence="1 2">
    <name type="scientific">Brachionus calyciflorus</name>
    <dbReference type="NCBI Taxonomy" id="104777"/>
    <lineage>
        <taxon>Eukaryota</taxon>
        <taxon>Metazoa</taxon>
        <taxon>Spiralia</taxon>
        <taxon>Gnathifera</taxon>
        <taxon>Rotifera</taxon>
        <taxon>Eurotatoria</taxon>
        <taxon>Monogononta</taxon>
        <taxon>Pseudotrocha</taxon>
        <taxon>Ploima</taxon>
        <taxon>Brachionidae</taxon>
        <taxon>Brachionus</taxon>
    </lineage>
</organism>
<name>A0A814P7Z2_9BILA</name>
<proteinExistence type="predicted"/>